<dbReference type="EMBL" id="LXQA010784043">
    <property type="protein sequence ID" value="MCI70845.1"/>
    <property type="molecule type" value="Genomic_DNA"/>
</dbReference>
<protein>
    <submittedName>
        <fullName evidence="1">Uncharacterized protein</fullName>
    </submittedName>
</protein>
<dbReference type="Proteomes" id="UP000265520">
    <property type="component" value="Unassembled WGS sequence"/>
</dbReference>
<evidence type="ECO:0000313" key="1">
    <source>
        <dbReference type="EMBL" id="MCI70845.1"/>
    </source>
</evidence>
<accession>A0A392UGJ0</accession>
<proteinExistence type="predicted"/>
<keyword evidence="2" id="KW-1185">Reference proteome</keyword>
<dbReference type="AlphaFoldDB" id="A0A392UGJ0"/>
<organism evidence="1 2">
    <name type="scientific">Trifolium medium</name>
    <dbReference type="NCBI Taxonomy" id="97028"/>
    <lineage>
        <taxon>Eukaryota</taxon>
        <taxon>Viridiplantae</taxon>
        <taxon>Streptophyta</taxon>
        <taxon>Embryophyta</taxon>
        <taxon>Tracheophyta</taxon>
        <taxon>Spermatophyta</taxon>
        <taxon>Magnoliopsida</taxon>
        <taxon>eudicotyledons</taxon>
        <taxon>Gunneridae</taxon>
        <taxon>Pentapetalae</taxon>
        <taxon>rosids</taxon>
        <taxon>fabids</taxon>
        <taxon>Fabales</taxon>
        <taxon>Fabaceae</taxon>
        <taxon>Papilionoideae</taxon>
        <taxon>50 kb inversion clade</taxon>
        <taxon>NPAAA clade</taxon>
        <taxon>Hologalegina</taxon>
        <taxon>IRL clade</taxon>
        <taxon>Trifolieae</taxon>
        <taxon>Trifolium</taxon>
    </lineage>
</organism>
<reference evidence="1 2" key="1">
    <citation type="journal article" date="2018" name="Front. Plant Sci.">
        <title>Red Clover (Trifolium pratense) and Zigzag Clover (T. medium) - A Picture of Genomic Similarities and Differences.</title>
        <authorList>
            <person name="Dluhosova J."/>
            <person name="Istvanek J."/>
            <person name="Nedelnik J."/>
            <person name="Repkova J."/>
        </authorList>
    </citation>
    <scope>NUCLEOTIDE SEQUENCE [LARGE SCALE GENOMIC DNA]</scope>
    <source>
        <strain evidence="2">cv. 10/8</strain>
        <tissue evidence="1">Leaf</tissue>
    </source>
</reference>
<evidence type="ECO:0000313" key="2">
    <source>
        <dbReference type="Proteomes" id="UP000265520"/>
    </source>
</evidence>
<comment type="caution">
    <text evidence="1">The sequence shown here is derived from an EMBL/GenBank/DDBJ whole genome shotgun (WGS) entry which is preliminary data.</text>
</comment>
<sequence length="62" mass="6778">MVAWSVELSEFDITFVPRGCIKAQVLADFVVELSAPAGEKVAVDYFTKWVEAEAVATITAEK</sequence>
<name>A0A392UGJ0_9FABA</name>
<feature type="non-terminal residue" evidence="1">
    <location>
        <position position="62"/>
    </location>
</feature>